<protein>
    <recommendedName>
        <fullName evidence="1">UDP-glucose/GDP-mannose dehydrogenase N-terminal domain-containing protein</fullName>
    </recommendedName>
</protein>
<dbReference type="GO" id="GO:0016616">
    <property type="term" value="F:oxidoreductase activity, acting on the CH-OH group of donors, NAD or NADP as acceptor"/>
    <property type="evidence" value="ECO:0007669"/>
    <property type="project" value="InterPro"/>
</dbReference>
<name>A0A383A9A9_9ZZZZ</name>
<proteinExistence type="predicted"/>
<dbReference type="Gene3D" id="3.40.50.720">
    <property type="entry name" value="NAD(P)-binding Rossmann-like Domain"/>
    <property type="match status" value="1"/>
</dbReference>
<reference evidence="2" key="1">
    <citation type="submission" date="2018-05" db="EMBL/GenBank/DDBJ databases">
        <authorList>
            <person name="Lanie J.A."/>
            <person name="Ng W.-L."/>
            <person name="Kazmierczak K.M."/>
            <person name="Andrzejewski T.M."/>
            <person name="Davidsen T.M."/>
            <person name="Wayne K.J."/>
            <person name="Tettelin H."/>
            <person name="Glass J.I."/>
            <person name="Rusch D."/>
            <person name="Podicherti R."/>
            <person name="Tsui H.-C.T."/>
            <person name="Winkler M.E."/>
        </authorList>
    </citation>
    <scope>NUCLEOTIDE SEQUENCE</scope>
</reference>
<evidence type="ECO:0000259" key="1">
    <source>
        <dbReference type="Pfam" id="PF03721"/>
    </source>
</evidence>
<dbReference type="InterPro" id="IPR036291">
    <property type="entry name" value="NAD(P)-bd_dom_sf"/>
</dbReference>
<feature type="domain" description="UDP-glucose/GDP-mannose dehydrogenase N-terminal" evidence="1">
    <location>
        <begin position="6"/>
        <end position="70"/>
    </location>
</feature>
<dbReference type="Pfam" id="PF03721">
    <property type="entry name" value="UDPG_MGDP_dh_N"/>
    <property type="match status" value="1"/>
</dbReference>
<dbReference type="AlphaFoldDB" id="A0A383A9A9"/>
<evidence type="ECO:0000313" key="2">
    <source>
        <dbReference type="EMBL" id="SVE04387.1"/>
    </source>
</evidence>
<feature type="non-terminal residue" evidence="2">
    <location>
        <position position="1"/>
    </location>
</feature>
<dbReference type="InterPro" id="IPR001732">
    <property type="entry name" value="UDP-Glc/GDP-Man_DH_N"/>
</dbReference>
<dbReference type="SUPFAM" id="SSF51735">
    <property type="entry name" value="NAD(P)-binding Rossmann-fold domains"/>
    <property type="match status" value="1"/>
</dbReference>
<sequence>VNRPIIGFAGLTHLGLNSAIASAAKGFTVVGYHNDTQLVALLNSGKPQVLEPQLPELMEKYQANLSFSAELICLASC</sequence>
<organism evidence="2">
    <name type="scientific">marine metagenome</name>
    <dbReference type="NCBI Taxonomy" id="408172"/>
    <lineage>
        <taxon>unclassified sequences</taxon>
        <taxon>metagenomes</taxon>
        <taxon>ecological metagenomes</taxon>
    </lineage>
</organism>
<accession>A0A383A9A9</accession>
<dbReference type="EMBL" id="UINC01190297">
    <property type="protein sequence ID" value="SVE04387.1"/>
    <property type="molecule type" value="Genomic_DNA"/>
</dbReference>
<gene>
    <name evidence="2" type="ORF">METZ01_LOCUS457241</name>
</gene>
<dbReference type="GO" id="GO:0051287">
    <property type="term" value="F:NAD binding"/>
    <property type="evidence" value="ECO:0007669"/>
    <property type="project" value="InterPro"/>
</dbReference>
<feature type="non-terminal residue" evidence="2">
    <location>
        <position position="77"/>
    </location>
</feature>